<dbReference type="InterPro" id="IPR057285">
    <property type="entry name" value="Pre-PUA_NSUN2"/>
</dbReference>
<feature type="region of interest" description="Disordered" evidence="1">
    <location>
        <begin position="1"/>
        <end position="54"/>
    </location>
</feature>
<comment type="caution">
    <text evidence="4">The sequence shown here is derived from an EMBL/GenBank/DDBJ whole genome shotgun (WGS) entry which is preliminary data.</text>
</comment>
<sequence length="186" mass="20280">MSTNLTQTGGSPAASSPADTPHLLPEASPEEMEEGGPGGKVDGEAKTTGAPPAQEAAGKLDVVCGSFYDVSPDFPKLNVLTRTHEGKKRHLYMVSKELRNVLFNNSERMKVINTGVKVWSRNSDGEEFGCAFRLAQEGIYTLQPYIRSRIVRVSMEDTKVLLTQENPFLSKLEDDAHAQAKQMGTP</sequence>
<dbReference type="EMBL" id="JAHRIN010030902">
    <property type="protein sequence ID" value="MEQ2202107.1"/>
    <property type="molecule type" value="Genomic_DNA"/>
</dbReference>
<feature type="domain" description="RNA cytosine-C(5)-methyltransferase NSUN2-like pre-PUA" evidence="2">
    <location>
        <begin position="64"/>
        <end position="146"/>
    </location>
</feature>
<evidence type="ECO:0000313" key="4">
    <source>
        <dbReference type="EMBL" id="MEQ2202107.1"/>
    </source>
</evidence>
<dbReference type="InterPro" id="IPR057286">
    <property type="entry name" value="PUA_NSUN2"/>
</dbReference>
<keyword evidence="5" id="KW-1185">Reference proteome</keyword>
<dbReference type="InterPro" id="IPR023267">
    <property type="entry name" value="RCMT"/>
</dbReference>
<proteinExistence type="predicted"/>
<dbReference type="Pfam" id="PF25378">
    <property type="entry name" value="PUA_NSUN2"/>
    <property type="match status" value="1"/>
</dbReference>
<evidence type="ECO:0000259" key="2">
    <source>
        <dbReference type="Pfam" id="PF25376"/>
    </source>
</evidence>
<dbReference type="PANTHER" id="PTHR22808:SF1">
    <property type="entry name" value="RNA CYTOSINE-C(5)-METHYLTRANSFERASE NSUN2-RELATED"/>
    <property type="match status" value="1"/>
</dbReference>
<gene>
    <name evidence="4" type="primary">NSUN2</name>
    <name evidence="4" type="ORF">XENOCAPTIV_024408</name>
</gene>
<evidence type="ECO:0000259" key="3">
    <source>
        <dbReference type="Pfam" id="PF25378"/>
    </source>
</evidence>
<reference evidence="4 5" key="1">
    <citation type="submission" date="2021-06" db="EMBL/GenBank/DDBJ databases">
        <authorList>
            <person name="Palmer J.M."/>
        </authorList>
    </citation>
    <scope>NUCLEOTIDE SEQUENCE [LARGE SCALE GENOMIC DNA]</scope>
    <source>
        <strain evidence="4 5">XC_2019</strain>
        <tissue evidence="4">Muscle</tissue>
    </source>
</reference>
<dbReference type="Proteomes" id="UP001434883">
    <property type="component" value="Unassembled WGS sequence"/>
</dbReference>
<evidence type="ECO:0000313" key="5">
    <source>
        <dbReference type="Proteomes" id="UP001434883"/>
    </source>
</evidence>
<protein>
    <submittedName>
        <fullName evidence="4">tRNA (Cytosine(34)-C(5))-methyltransferase</fullName>
    </submittedName>
</protein>
<dbReference type="Pfam" id="PF25376">
    <property type="entry name" value="Pre-PUA_NSUN2"/>
    <property type="match status" value="1"/>
</dbReference>
<name>A0ABV0R2W2_9TELE</name>
<organism evidence="4 5">
    <name type="scientific">Xenoophorus captivus</name>
    <dbReference type="NCBI Taxonomy" id="1517983"/>
    <lineage>
        <taxon>Eukaryota</taxon>
        <taxon>Metazoa</taxon>
        <taxon>Chordata</taxon>
        <taxon>Craniata</taxon>
        <taxon>Vertebrata</taxon>
        <taxon>Euteleostomi</taxon>
        <taxon>Actinopterygii</taxon>
        <taxon>Neopterygii</taxon>
        <taxon>Teleostei</taxon>
        <taxon>Neoteleostei</taxon>
        <taxon>Acanthomorphata</taxon>
        <taxon>Ovalentaria</taxon>
        <taxon>Atherinomorphae</taxon>
        <taxon>Cyprinodontiformes</taxon>
        <taxon>Goodeidae</taxon>
        <taxon>Xenoophorus</taxon>
    </lineage>
</organism>
<feature type="non-terminal residue" evidence="4">
    <location>
        <position position="186"/>
    </location>
</feature>
<feature type="compositionally biased region" description="Polar residues" evidence="1">
    <location>
        <begin position="1"/>
        <end position="18"/>
    </location>
</feature>
<feature type="domain" description="RNA cytosine-C(5)-methyltransferase NSUN2-like PUA" evidence="3">
    <location>
        <begin position="149"/>
        <end position="184"/>
    </location>
</feature>
<evidence type="ECO:0000256" key="1">
    <source>
        <dbReference type="SAM" id="MobiDB-lite"/>
    </source>
</evidence>
<dbReference type="PANTHER" id="PTHR22808">
    <property type="entry name" value="NCL1 YEAST -RELATED NOL1/NOP2/FMU SUN DOMAIN-CONTAINING"/>
    <property type="match status" value="1"/>
</dbReference>
<accession>A0ABV0R2W2</accession>